<accession>A0A7R9IAZ1</accession>
<dbReference type="EMBL" id="OE000516">
    <property type="protein sequence ID" value="CAD7454139.1"/>
    <property type="molecule type" value="Genomic_DNA"/>
</dbReference>
<keyword evidence="13" id="KW-1133">Transmembrane helix</keyword>
<feature type="transmembrane region" description="Helical" evidence="13">
    <location>
        <begin position="6"/>
        <end position="30"/>
    </location>
</feature>
<keyword evidence="12 13" id="KW-0472">Membrane</keyword>
<dbReference type="GO" id="GO:0020037">
    <property type="term" value="F:heme binding"/>
    <property type="evidence" value="ECO:0007669"/>
    <property type="project" value="InterPro"/>
</dbReference>
<dbReference type="InterPro" id="IPR050196">
    <property type="entry name" value="Cytochrome_P450_Monoox"/>
</dbReference>
<keyword evidence="10" id="KW-0408">Iron</keyword>
<dbReference type="CDD" id="cd20628">
    <property type="entry name" value="CYP4"/>
    <property type="match status" value="1"/>
</dbReference>
<protein>
    <recommendedName>
        <fullName evidence="15">Cytochrome P450</fullName>
    </recommendedName>
</protein>
<keyword evidence="11" id="KW-0503">Monooxygenase</keyword>
<keyword evidence="5" id="KW-0349">Heme</keyword>
<keyword evidence="13" id="KW-0812">Transmembrane</keyword>
<dbReference type="AlphaFoldDB" id="A0A7R9IAZ1"/>
<comment type="subcellular location">
    <subcellularLocation>
        <location evidence="3">Endoplasmic reticulum membrane</location>
        <topology evidence="3">Peripheral membrane protein</topology>
    </subcellularLocation>
    <subcellularLocation>
        <location evidence="2">Microsome membrane</location>
        <topology evidence="2">Peripheral membrane protein</topology>
    </subcellularLocation>
</comment>
<dbReference type="GO" id="GO:0005506">
    <property type="term" value="F:iron ion binding"/>
    <property type="evidence" value="ECO:0007669"/>
    <property type="project" value="InterPro"/>
</dbReference>
<keyword evidence="6" id="KW-0479">Metal-binding</keyword>
<organism evidence="14">
    <name type="scientific">Timema tahoe</name>
    <dbReference type="NCBI Taxonomy" id="61484"/>
    <lineage>
        <taxon>Eukaryota</taxon>
        <taxon>Metazoa</taxon>
        <taxon>Ecdysozoa</taxon>
        <taxon>Arthropoda</taxon>
        <taxon>Hexapoda</taxon>
        <taxon>Insecta</taxon>
        <taxon>Pterygota</taxon>
        <taxon>Neoptera</taxon>
        <taxon>Polyneoptera</taxon>
        <taxon>Phasmatodea</taxon>
        <taxon>Timematodea</taxon>
        <taxon>Timematoidea</taxon>
        <taxon>Timematidae</taxon>
        <taxon>Timema</taxon>
    </lineage>
</organism>
<keyword evidence="7" id="KW-0256">Endoplasmic reticulum</keyword>
<evidence type="ECO:0000256" key="5">
    <source>
        <dbReference type="ARBA" id="ARBA00022617"/>
    </source>
</evidence>
<keyword evidence="9" id="KW-0560">Oxidoreductase</keyword>
<gene>
    <name evidence="14" type="ORF">TTEB3V08_LOCUS2254</name>
</gene>
<evidence type="ECO:0000256" key="3">
    <source>
        <dbReference type="ARBA" id="ARBA00004406"/>
    </source>
</evidence>
<dbReference type="GO" id="GO:0016705">
    <property type="term" value="F:oxidoreductase activity, acting on paired donors, with incorporation or reduction of molecular oxygen"/>
    <property type="evidence" value="ECO:0007669"/>
    <property type="project" value="InterPro"/>
</dbReference>
<dbReference type="InterPro" id="IPR002401">
    <property type="entry name" value="Cyt_P450_E_grp-I"/>
</dbReference>
<evidence type="ECO:0000256" key="11">
    <source>
        <dbReference type="ARBA" id="ARBA00023033"/>
    </source>
</evidence>
<evidence type="ECO:0000256" key="10">
    <source>
        <dbReference type="ARBA" id="ARBA00023004"/>
    </source>
</evidence>
<dbReference type="InterPro" id="IPR036396">
    <property type="entry name" value="Cyt_P450_sf"/>
</dbReference>
<evidence type="ECO:0000313" key="14">
    <source>
        <dbReference type="EMBL" id="CAD7454139.1"/>
    </source>
</evidence>
<name>A0A7R9IAZ1_9NEOP</name>
<comment type="similarity">
    <text evidence="4">Belongs to the cytochrome P450 family.</text>
</comment>
<dbReference type="SUPFAM" id="SSF48264">
    <property type="entry name" value="Cytochrome P450"/>
    <property type="match status" value="1"/>
</dbReference>
<evidence type="ECO:0008006" key="15">
    <source>
        <dbReference type="Google" id="ProtNLM"/>
    </source>
</evidence>
<comment type="cofactor">
    <cofactor evidence="1">
        <name>heme</name>
        <dbReference type="ChEBI" id="CHEBI:30413"/>
    </cofactor>
</comment>
<dbReference type="Pfam" id="PF00067">
    <property type="entry name" value="p450"/>
    <property type="match status" value="1"/>
</dbReference>
<evidence type="ECO:0000256" key="8">
    <source>
        <dbReference type="ARBA" id="ARBA00022848"/>
    </source>
</evidence>
<dbReference type="PANTHER" id="PTHR24291">
    <property type="entry name" value="CYTOCHROME P450 FAMILY 4"/>
    <property type="match status" value="1"/>
</dbReference>
<sequence length="717" mass="82601">MALVEVLGFGFIILVIAVFVLNLLFPYHFVSNQTHQLINKIPGPPLLFAFGNTWEFFLEPEEFFSKMLELHGRYPEIFRIWILGKPTVVLVNPKDIEVILNSTKHIDKSHHYTFLHDWLGLGLLTSTGIKWHNRRKMLTPAFHFKILEEHVPTLNQITNILTQKLMACTIDDTPVDIHKFITLCSLDIICETAMGISVGAQEGHHDDYAHTIKRMTRLLRHRQTHVWIWRPFTFGLSPSGREHNKCVKVVHNFTEKVIRERRVEYRANAKKGEDKTTDKKRLAFLDLLIALSEKDGSLSDADIREEVDTFMFEGHDTVSTAITWALYLIGIHKDIQDKLVEELDDIFHGSDRPATWNDLNNMKYMEMTIKEALRMYPSVPVFARETTSVVQLEKYTIPKGVEFFFFPYVIHRNPEVFPEPNKFNPDNFLPDRIQSRHPSALRTAGGKSNNFFNPEKIQVGVCATKGIKDSFRPYSETFRSNKDQNYRETIRQKRRNQHSLVTTTTIPTQRSYGVHRVHTVYNAGIPTQCSKKQHTDKAFKFNHFLSRIGGKGLRRINFYEVYLYLRGVRVENHLGKTPFSTPNRDSNFELPIARVARASDLATTEAVRESRLATELRRDRPSEGGPLTNEVVPNNLYQPITMLDRFRIIPTYLKDTALEGFSEGKLLLVNNTWQGFGASPSLQSSGPYDFYFKVPLLVTHAELNVTQGRGPKDLPPH</sequence>
<evidence type="ECO:0000256" key="12">
    <source>
        <dbReference type="ARBA" id="ARBA00023136"/>
    </source>
</evidence>
<reference evidence="14" key="1">
    <citation type="submission" date="2020-11" db="EMBL/GenBank/DDBJ databases">
        <authorList>
            <person name="Tran Van P."/>
        </authorList>
    </citation>
    <scope>NUCLEOTIDE SEQUENCE</scope>
</reference>
<dbReference type="GO" id="GO:0005789">
    <property type="term" value="C:endoplasmic reticulum membrane"/>
    <property type="evidence" value="ECO:0007669"/>
    <property type="project" value="UniProtKB-SubCell"/>
</dbReference>
<dbReference type="PANTHER" id="PTHR24291:SF189">
    <property type="entry name" value="CYTOCHROME P450 4C3-RELATED"/>
    <property type="match status" value="1"/>
</dbReference>
<dbReference type="InterPro" id="IPR001128">
    <property type="entry name" value="Cyt_P450"/>
</dbReference>
<evidence type="ECO:0000256" key="13">
    <source>
        <dbReference type="SAM" id="Phobius"/>
    </source>
</evidence>
<proteinExistence type="inferred from homology"/>
<evidence type="ECO:0000256" key="1">
    <source>
        <dbReference type="ARBA" id="ARBA00001971"/>
    </source>
</evidence>
<evidence type="ECO:0000256" key="9">
    <source>
        <dbReference type="ARBA" id="ARBA00023002"/>
    </source>
</evidence>
<evidence type="ECO:0000256" key="6">
    <source>
        <dbReference type="ARBA" id="ARBA00022723"/>
    </source>
</evidence>
<evidence type="ECO:0000256" key="7">
    <source>
        <dbReference type="ARBA" id="ARBA00022824"/>
    </source>
</evidence>
<dbReference type="GO" id="GO:0004497">
    <property type="term" value="F:monooxygenase activity"/>
    <property type="evidence" value="ECO:0007669"/>
    <property type="project" value="UniProtKB-KW"/>
</dbReference>
<evidence type="ECO:0000256" key="2">
    <source>
        <dbReference type="ARBA" id="ARBA00004174"/>
    </source>
</evidence>
<evidence type="ECO:0000256" key="4">
    <source>
        <dbReference type="ARBA" id="ARBA00010617"/>
    </source>
</evidence>
<keyword evidence="8" id="KW-0492">Microsome</keyword>
<dbReference type="Gene3D" id="1.10.630.10">
    <property type="entry name" value="Cytochrome P450"/>
    <property type="match status" value="1"/>
</dbReference>
<dbReference type="PRINTS" id="PR00463">
    <property type="entry name" value="EP450I"/>
</dbReference>